<dbReference type="SMART" id="SM01224">
    <property type="entry name" value="G_gamma"/>
    <property type="match status" value="1"/>
</dbReference>
<dbReference type="EMBL" id="WJXA01000004">
    <property type="protein sequence ID" value="KAF7146592.1"/>
    <property type="molecule type" value="Genomic_DNA"/>
</dbReference>
<dbReference type="Pfam" id="PF00631">
    <property type="entry name" value="G-gamma"/>
    <property type="match status" value="1"/>
</dbReference>
<feature type="compositionally biased region" description="Polar residues" evidence="7">
    <location>
        <begin position="71"/>
        <end position="85"/>
    </location>
</feature>
<reference evidence="9" key="1">
    <citation type="submission" date="2019-11" db="EMBL/GenBank/DDBJ databases">
        <authorList>
            <person name="Liu Y."/>
            <person name="Hou J."/>
            <person name="Li T.-Q."/>
            <person name="Guan C.-H."/>
            <person name="Wu X."/>
            <person name="Wu H.-Z."/>
            <person name="Ling F."/>
            <person name="Zhang R."/>
            <person name="Shi X.-G."/>
            <person name="Ren J.-P."/>
            <person name="Chen E.-F."/>
            <person name="Sun J.-M."/>
        </authorList>
    </citation>
    <scope>NUCLEOTIDE SEQUENCE</scope>
    <source>
        <strain evidence="9">Adult_tree_wgs_1</strain>
        <tissue evidence="9">Leaves</tissue>
    </source>
</reference>
<keyword evidence="4" id="KW-0472">Membrane</keyword>
<dbReference type="PANTHER" id="PTHR35129:SF6">
    <property type="entry name" value="G PROTEIN GAMMA DOMAIN-CONTAINING PROTEIN"/>
    <property type="match status" value="1"/>
</dbReference>
<keyword evidence="3 6" id="KW-0175">Coiled coil</keyword>
<dbReference type="OrthoDB" id="1934467at2759"/>
<evidence type="ECO:0000313" key="10">
    <source>
        <dbReference type="Proteomes" id="UP000626092"/>
    </source>
</evidence>
<evidence type="ECO:0000256" key="7">
    <source>
        <dbReference type="SAM" id="MobiDB-lite"/>
    </source>
</evidence>
<evidence type="ECO:0000256" key="2">
    <source>
        <dbReference type="ARBA" id="ARBA00022475"/>
    </source>
</evidence>
<dbReference type="GO" id="GO:0005886">
    <property type="term" value="C:plasma membrane"/>
    <property type="evidence" value="ECO:0007669"/>
    <property type="project" value="UniProtKB-SubCell"/>
</dbReference>
<feature type="coiled-coil region" evidence="6">
    <location>
        <begin position="93"/>
        <end position="123"/>
    </location>
</feature>
<keyword evidence="5" id="KW-0807">Transducer</keyword>
<evidence type="ECO:0000256" key="1">
    <source>
        <dbReference type="ARBA" id="ARBA00004236"/>
    </source>
</evidence>
<evidence type="ECO:0000313" key="9">
    <source>
        <dbReference type="EMBL" id="KAF7146592.1"/>
    </source>
</evidence>
<evidence type="ECO:0000256" key="4">
    <source>
        <dbReference type="ARBA" id="ARBA00023136"/>
    </source>
</evidence>
<dbReference type="Proteomes" id="UP000626092">
    <property type="component" value="Unassembled WGS sequence"/>
</dbReference>
<accession>A0A834LTU2</accession>
<keyword evidence="10" id="KW-1185">Reference proteome</keyword>
<dbReference type="AlphaFoldDB" id="A0A834LTU2"/>
<name>A0A834LTU2_RHOSS</name>
<protein>
    <recommendedName>
        <fullName evidence="8">G protein gamma domain-containing protein</fullName>
    </recommendedName>
</protein>
<evidence type="ECO:0000256" key="5">
    <source>
        <dbReference type="ARBA" id="ARBA00023224"/>
    </source>
</evidence>
<dbReference type="GO" id="GO:0007186">
    <property type="term" value="P:G protein-coupled receptor signaling pathway"/>
    <property type="evidence" value="ECO:0007669"/>
    <property type="project" value="InterPro"/>
</dbReference>
<comment type="caution">
    <text evidence="9">The sequence shown here is derived from an EMBL/GenBank/DDBJ whole genome shotgun (WGS) entry which is preliminary data.</text>
</comment>
<proteinExistence type="predicted"/>
<gene>
    <name evidence="9" type="ORF">RHSIM_Rhsim04G0195900</name>
</gene>
<evidence type="ECO:0000256" key="6">
    <source>
        <dbReference type="SAM" id="Coils"/>
    </source>
</evidence>
<dbReference type="InterPro" id="IPR015898">
    <property type="entry name" value="G-protein_gamma-like_dom"/>
</dbReference>
<feature type="region of interest" description="Disordered" evidence="7">
    <location>
        <begin position="71"/>
        <end position="91"/>
    </location>
</feature>
<keyword evidence="2" id="KW-1003">Cell membrane</keyword>
<evidence type="ECO:0000259" key="8">
    <source>
        <dbReference type="SMART" id="SM01224"/>
    </source>
</evidence>
<feature type="domain" description="G protein gamma" evidence="8">
    <location>
        <begin position="97"/>
        <end position="171"/>
    </location>
</feature>
<comment type="subcellular location">
    <subcellularLocation>
        <location evidence="1">Cell membrane</location>
    </subcellularLocation>
</comment>
<sequence>MILMSRWERGSCWRLEKYGGAGILNLSANYVGNKTVEAQRDSEGMGVRGLRILIFVSHKSQRCAMDMQSDSAVQRNQPLRSSSSLAAADTRGKHRISADLKRLEQETRFLEEELEQLEKTEAASALCKEIIAVVETKPDPLLPVTNGPTDPSWDRWFEGPKNSQGCRCCIL</sequence>
<evidence type="ECO:0000256" key="3">
    <source>
        <dbReference type="ARBA" id="ARBA00023054"/>
    </source>
</evidence>
<dbReference type="InterPro" id="IPR045878">
    <property type="entry name" value="GG1/2"/>
</dbReference>
<dbReference type="PANTHER" id="PTHR35129">
    <property type="entry name" value="GUANINE NUCLEOTIDE-BINDING PROTEIN SUBUNIT GAMMA 1"/>
    <property type="match status" value="1"/>
</dbReference>
<organism evidence="9 10">
    <name type="scientific">Rhododendron simsii</name>
    <name type="common">Sims's rhododendron</name>
    <dbReference type="NCBI Taxonomy" id="118357"/>
    <lineage>
        <taxon>Eukaryota</taxon>
        <taxon>Viridiplantae</taxon>
        <taxon>Streptophyta</taxon>
        <taxon>Embryophyta</taxon>
        <taxon>Tracheophyta</taxon>
        <taxon>Spermatophyta</taxon>
        <taxon>Magnoliopsida</taxon>
        <taxon>eudicotyledons</taxon>
        <taxon>Gunneridae</taxon>
        <taxon>Pentapetalae</taxon>
        <taxon>asterids</taxon>
        <taxon>Ericales</taxon>
        <taxon>Ericaceae</taxon>
        <taxon>Ericoideae</taxon>
        <taxon>Rhodoreae</taxon>
        <taxon>Rhododendron</taxon>
    </lineage>
</organism>